<dbReference type="GO" id="GO:0046912">
    <property type="term" value="F:acyltransferase activity, acyl groups converted into alkyl on transfer"/>
    <property type="evidence" value="ECO:0007669"/>
    <property type="project" value="InterPro"/>
</dbReference>
<gene>
    <name evidence="7" type="primary">hmgL</name>
    <name evidence="7" type="ORF">FRZ44_08510</name>
</gene>
<evidence type="ECO:0000256" key="3">
    <source>
        <dbReference type="ARBA" id="ARBA00022723"/>
    </source>
</evidence>
<keyword evidence="2 5" id="KW-0808">Transferase</keyword>
<evidence type="ECO:0000313" key="7">
    <source>
        <dbReference type="EMBL" id="QEX15564.1"/>
    </source>
</evidence>
<dbReference type="Gene3D" id="3.20.20.70">
    <property type="entry name" value="Aldolase class I"/>
    <property type="match status" value="1"/>
</dbReference>
<dbReference type="GO" id="GO:0006552">
    <property type="term" value="P:L-leucine catabolic process"/>
    <property type="evidence" value="ECO:0007669"/>
    <property type="project" value="TreeGrafter"/>
</dbReference>
<dbReference type="PANTHER" id="PTHR42738">
    <property type="entry name" value="HYDROXYMETHYLGLUTARYL-COA LYASE"/>
    <property type="match status" value="1"/>
</dbReference>
<keyword evidence="4 7" id="KW-0456">Lyase</keyword>
<dbReference type="InterPro" id="IPR043594">
    <property type="entry name" value="HMGL"/>
</dbReference>
<feature type="domain" description="Pyruvate carboxyltransferase" evidence="6">
    <location>
        <begin position="23"/>
        <end position="294"/>
    </location>
</feature>
<dbReference type="AlphaFoldDB" id="A0A5J6MDP4"/>
<evidence type="ECO:0000256" key="4">
    <source>
        <dbReference type="ARBA" id="ARBA00023239"/>
    </source>
</evidence>
<evidence type="ECO:0000256" key="5">
    <source>
        <dbReference type="RuleBase" id="RU003523"/>
    </source>
</evidence>
<evidence type="ECO:0000313" key="8">
    <source>
        <dbReference type="Proteomes" id="UP000326202"/>
    </source>
</evidence>
<dbReference type="PANTHER" id="PTHR42738:SF7">
    <property type="entry name" value="HYDROXYMETHYLGLUTARYL-COA LYASE"/>
    <property type="match status" value="1"/>
</dbReference>
<dbReference type="KEGG" id="htq:FRZ44_08510"/>
<reference evidence="7 8" key="1">
    <citation type="submission" date="2019-08" db="EMBL/GenBank/DDBJ databases">
        <title>Hyperibacter terrae gen. nov., sp. nov. and Hyperibacter viscosus sp. nov., two new members in the family Rhodospirillaceae isolated from the rhizosphere of Hypericum perforatum.</title>
        <authorList>
            <person name="Noviana Z."/>
        </authorList>
    </citation>
    <scope>NUCLEOTIDE SEQUENCE [LARGE SCALE GENOMIC DNA]</scope>
    <source>
        <strain evidence="7 8">R5913</strain>
    </source>
</reference>
<organism evidence="7 8">
    <name type="scientific">Hypericibacter terrae</name>
    <dbReference type="NCBI Taxonomy" id="2602015"/>
    <lineage>
        <taxon>Bacteria</taxon>
        <taxon>Pseudomonadati</taxon>
        <taxon>Pseudomonadota</taxon>
        <taxon>Alphaproteobacteria</taxon>
        <taxon>Rhodospirillales</taxon>
        <taxon>Dongiaceae</taxon>
        <taxon>Hypericibacter</taxon>
    </lineage>
</organism>
<dbReference type="Pfam" id="PF00682">
    <property type="entry name" value="HMGL-like"/>
    <property type="match status" value="1"/>
</dbReference>
<dbReference type="PROSITE" id="PS50991">
    <property type="entry name" value="PYR_CT"/>
    <property type="match status" value="1"/>
</dbReference>
<evidence type="ECO:0000259" key="6">
    <source>
        <dbReference type="PROSITE" id="PS50991"/>
    </source>
</evidence>
<dbReference type="CDD" id="cd07938">
    <property type="entry name" value="DRE_TIM_HMGL"/>
    <property type="match status" value="1"/>
</dbReference>
<comment type="similarity">
    <text evidence="5">Belongs to the alpha-IPM synthase/homocitrate synthase family.</text>
</comment>
<dbReference type="InterPro" id="IPR013785">
    <property type="entry name" value="Aldolase_TIM"/>
</dbReference>
<dbReference type="Proteomes" id="UP000326202">
    <property type="component" value="Chromosome"/>
</dbReference>
<dbReference type="InterPro" id="IPR002034">
    <property type="entry name" value="AIPM/Hcit_synth_CS"/>
</dbReference>
<keyword evidence="3" id="KW-0479">Metal-binding</keyword>
<dbReference type="NCBIfam" id="NF004283">
    <property type="entry name" value="PRK05692.1"/>
    <property type="match status" value="1"/>
</dbReference>
<name>A0A5J6MDP4_9PROT</name>
<dbReference type="GO" id="GO:0046872">
    <property type="term" value="F:metal ion binding"/>
    <property type="evidence" value="ECO:0007669"/>
    <property type="project" value="UniProtKB-KW"/>
</dbReference>
<keyword evidence="8" id="KW-1185">Reference proteome</keyword>
<evidence type="ECO:0000256" key="2">
    <source>
        <dbReference type="ARBA" id="ARBA00022679"/>
    </source>
</evidence>
<accession>A0A5J6MDP4</accession>
<evidence type="ECO:0000256" key="1">
    <source>
        <dbReference type="ARBA" id="ARBA00009405"/>
    </source>
</evidence>
<dbReference type="EMBL" id="CP042906">
    <property type="protein sequence ID" value="QEX15564.1"/>
    <property type="molecule type" value="Genomic_DNA"/>
</dbReference>
<dbReference type="InterPro" id="IPR000891">
    <property type="entry name" value="PYR_CT"/>
</dbReference>
<dbReference type="PROSITE" id="PS00815">
    <property type="entry name" value="AIPM_HOMOCIT_SYNTH_1"/>
    <property type="match status" value="1"/>
</dbReference>
<dbReference type="SUPFAM" id="SSF51569">
    <property type="entry name" value="Aldolase"/>
    <property type="match status" value="1"/>
</dbReference>
<sequence length="338" mass="35395">MFGGKGRLLRTAREFHRMRARDVEISEVGLRDGLQNTARVMATAGKKAWITAEAAAGVGEIEVCSFVPAKLFPQFADADEVVAHARSIPGLAVAALVPNLKGAERAAAAGAQKLTFTISVSRSHSLANVRRTPEQQLDEFRRIVSFCDGLAKGRRPFLSTGLSTVFGCTLEGAIDEGAVCRLAAALLEAGADDLSLADTVGYANPAQVRRIFKAVQRVVGDKLTAAHFHNTRGLGLANVLAALEVGIRTFDSSLAGLGGCPFAPGASGNIVTEDLVFMLEALGLRTGIDLEALIAVRRIIEDALPGEPLYGHLALAGAPKGFIPGSVPVRGTATPHLG</sequence>
<comment type="similarity">
    <text evidence="1">Belongs to the HMG-CoA lyase family.</text>
</comment>
<proteinExistence type="inferred from homology"/>
<dbReference type="GO" id="GO:0004419">
    <property type="term" value="F:hydroxymethylglutaryl-CoA lyase activity"/>
    <property type="evidence" value="ECO:0007669"/>
    <property type="project" value="TreeGrafter"/>
</dbReference>
<protein>
    <submittedName>
        <fullName evidence="7">Hydroxymethylglutaryl-CoA lyase</fullName>
    </submittedName>
</protein>
<dbReference type="GO" id="GO:0046951">
    <property type="term" value="P:ketone body biosynthetic process"/>
    <property type="evidence" value="ECO:0007669"/>
    <property type="project" value="TreeGrafter"/>
</dbReference>